<feature type="domain" description="Helicase C-terminal" evidence="8">
    <location>
        <begin position="602"/>
        <end position="756"/>
    </location>
</feature>
<dbReference type="Pfam" id="PF25806">
    <property type="entry name" value="RHH_ERCC6L2"/>
    <property type="match status" value="1"/>
</dbReference>
<dbReference type="Pfam" id="PF00176">
    <property type="entry name" value="SNF2-rel_dom"/>
    <property type="match status" value="1"/>
</dbReference>
<dbReference type="PANTHER" id="PTHR45629:SF7">
    <property type="entry name" value="DNA EXCISION REPAIR PROTEIN ERCC-6-RELATED"/>
    <property type="match status" value="1"/>
</dbReference>
<dbReference type="InterPro" id="IPR057931">
    <property type="entry name" value="RHH_ERCC6L2"/>
</dbReference>
<dbReference type="SUPFAM" id="SSF52540">
    <property type="entry name" value="P-loop containing nucleoside triphosphate hydrolases"/>
    <property type="match status" value="2"/>
</dbReference>
<evidence type="ECO:0000313" key="9">
    <source>
        <dbReference type="EMBL" id="KAF2454675.1"/>
    </source>
</evidence>
<dbReference type="GO" id="GO:0005524">
    <property type="term" value="F:ATP binding"/>
    <property type="evidence" value="ECO:0007669"/>
    <property type="project" value="InterPro"/>
</dbReference>
<evidence type="ECO:0000259" key="7">
    <source>
        <dbReference type="PROSITE" id="PS51192"/>
    </source>
</evidence>
<dbReference type="GO" id="GO:0005634">
    <property type="term" value="C:nucleus"/>
    <property type="evidence" value="ECO:0007669"/>
    <property type="project" value="UniProtKB-SubCell"/>
</dbReference>
<dbReference type="Pfam" id="PF00271">
    <property type="entry name" value="Helicase_C"/>
    <property type="match status" value="1"/>
</dbReference>
<name>A0A6A6NSC0_9PEZI</name>
<protein>
    <submittedName>
        <fullName evidence="9">P-loop containing nucleoside triphosphate hydrolase protein</fullName>
    </submittedName>
</protein>
<dbReference type="EMBL" id="MU001690">
    <property type="protein sequence ID" value="KAF2454675.1"/>
    <property type="molecule type" value="Genomic_DNA"/>
</dbReference>
<dbReference type="GO" id="GO:0016787">
    <property type="term" value="F:hydrolase activity"/>
    <property type="evidence" value="ECO:0007669"/>
    <property type="project" value="UniProtKB-KW"/>
</dbReference>
<evidence type="ECO:0000256" key="1">
    <source>
        <dbReference type="ARBA" id="ARBA00004123"/>
    </source>
</evidence>
<gene>
    <name evidence="9" type="ORF">BDY21DRAFT_100591</name>
</gene>
<feature type="compositionally biased region" description="Acidic residues" evidence="6">
    <location>
        <begin position="1"/>
        <end position="17"/>
    </location>
</feature>
<keyword evidence="5" id="KW-0539">Nucleus</keyword>
<dbReference type="Gene3D" id="3.40.50.300">
    <property type="entry name" value="P-loop containing nucleotide triphosphate hydrolases"/>
    <property type="match status" value="1"/>
</dbReference>
<evidence type="ECO:0000259" key="8">
    <source>
        <dbReference type="PROSITE" id="PS51194"/>
    </source>
</evidence>
<evidence type="ECO:0000256" key="2">
    <source>
        <dbReference type="ARBA" id="ARBA00022741"/>
    </source>
</evidence>
<dbReference type="InterPro" id="IPR029256">
    <property type="entry name" value="Heliccase-ass-bd"/>
</dbReference>
<feature type="region of interest" description="Disordered" evidence="6">
    <location>
        <begin position="1"/>
        <end position="119"/>
    </location>
</feature>
<reference evidence="9" key="1">
    <citation type="journal article" date="2020" name="Stud. Mycol.">
        <title>101 Dothideomycetes genomes: a test case for predicting lifestyles and emergence of pathogens.</title>
        <authorList>
            <person name="Haridas S."/>
            <person name="Albert R."/>
            <person name="Binder M."/>
            <person name="Bloem J."/>
            <person name="Labutti K."/>
            <person name="Salamov A."/>
            <person name="Andreopoulos B."/>
            <person name="Baker S."/>
            <person name="Barry K."/>
            <person name="Bills G."/>
            <person name="Bluhm B."/>
            <person name="Cannon C."/>
            <person name="Castanera R."/>
            <person name="Culley D."/>
            <person name="Daum C."/>
            <person name="Ezra D."/>
            <person name="Gonzalez J."/>
            <person name="Henrissat B."/>
            <person name="Kuo A."/>
            <person name="Liang C."/>
            <person name="Lipzen A."/>
            <person name="Lutzoni F."/>
            <person name="Magnuson J."/>
            <person name="Mondo S."/>
            <person name="Nolan M."/>
            <person name="Ohm R."/>
            <person name="Pangilinan J."/>
            <person name="Park H.-J."/>
            <person name="Ramirez L."/>
            <person name="Alfaro M."/>
            <person name="Sun H."/>
            <person name="Tritt A."/>
            <person name="Yoshinaga Y."/>
            <person name="Zwiers L.-H."/>
            <person name="Turgeon B."/>
            <person name="Goodwin S."/>
            <person name="Spatafora J."/>
            <person name="Crous P."/>
            <person name="Grigoriev I."/>
        </authorList>
    </citation>
    <scope>NUCLEOTIDE SEQUENCE</scope>
    <source>
        <strain evidence="9">ATCC 16933</strain>
    </source>
</reference>
<dbReference type="InterPro" id="IPR001650">
    <property type="entry name" value="Helicase_C-like"/>
</dbReference>
<dbReference type="CDD" id="cd18793">
    <property type="entry name" value="SF2_C_SNF"/>
    <property type="match status" value="1"/>
</dbReference>
<dbReference type="InterPro" id="IPR014001">
    <property type="entry name" value="Helicase_ATP-bd"/>
</dbReference>
<dbReference type="SMART" id="SM00487">
    <property type="entry name" value="DEXDc"/>
    <property type="match status" value="1"/>
</dbReference>
<evidence type="ECO:0000313" key="10">
    <source>
        <dbReference type="Proteomes" id="UP000799766"/>
    </source>
</evidence>
<sequence>MGEGDLDIETESEEGTEDEHHEVVSVSSTTSGYSDNNDDATMLPDTERPRVRDGHYAGKRVEWSDDEDAGAAYTAFKKRKLAKGKHPGRPPTTKMKKAEPSVVGKRSVKKPDHTAPKKRRWTVLARDASESGSETNAENLPDYVLSRKADFDRANARLGESALKLPPKYDDIYFSDGERMADLREKPVFPNMKPCSDYKDIILPSAGIIPAPVAQWLRNYQVEGARFLHELFVWQKGGILGDDMGLGKTIQVIAFLTAAFGKTGDERDAKRMRKVRRAKGNHWYPRVLIVCPGTLMRQWQFELQKWGWWQVYRFHGSTEEKESTLQAASSGRLEVALTTYTTYRMNKSAVNTIDWDCIIADECHMIKGRSAETTKAMNEINSLCRIGLTGTAIQNNYEELWTLLNWTNPGMFGTPSTWKEHVSKPLRIGQAHDATVPELARARKTARMLVDNLLPQFFLRRMKTLIADQLPKKSDRVVFCPLTGTQAAAYDNLISSPDIEYIRTSAEICPCGSNKKRGWCHYKEIPERGKWQNAVFPSIATLQKLANHIALLIPSTNDSRDKQDKDLENLQVAVPGMWQELYEHKDSIMNYANPEFCGKWKILKKLLNFWDNQSDKVLIFSHSVRLLKMLYVLFTASTSYQVSYLDGSMTYEQRAQVVDDFNSDPSQFVFLISTKAGGVGLNITAANKIVVVDPNWNPSYDLQAQDRAYRIGQTRDVEVFRLVSAGTIEEIVYARQIYKQQQANIGYNASNERRYFQGVMNVTEKKGEIFGLENLFSFNGDNVVLRDIVNKTNVAESKAGVRVVDVNLSQSQQDNDERSENLGPDAAMNEIAAEVKDERDDNVRETQKIGAVQAILASAGVQYTHENSEVIGSSKVEARISKRAEARAGDAAAMKANAFGESDSAESSTGPDYEDLDLTEDIKFQYKPPLDVRKRQFCTMAKTFGFSDPTEFALIVESWTQEQRRNALMRFYQMRREKLARPDGGHGC</sequence>
<dbReference type="Pfam" id="PF14773">
    <property type="entry name" value="VIGSSK"/>
    <property type="match status" value="1"/>
</dbReference>
<evidence type="ECO:0000256" key="3">
    <source>
        <dbReference type="ARBA" id="ARBA00022801"/>
    </source>
</evidence>
<accession>A0A6A6NSC0</accession>
<dbReference type="Proteomes" id="UP000799766">
    <property type="component" value="Unassembled WGS sequence"/>
</dbReference>
<dbReference type="PROSITE" id="PS51192">
    <property type="entry name" value="HELICASE_ATP_BIND_1"/>
    <property type="match status" value="1"/>
</dbReference>
<feature type="compositionally biased region" description="Basic and acidic residues" evidence="6">
    <location>
        <begin position="45"/>
        <end position="63"/>
    </location>
</feature>
<dbReference type="InterPro" id="IPR027417">
    <property type="entry name" value="P-loop_NTPase"/>
</dbReference>
<dbReference type="OrthoDB" id="413460at2759"/>
<keyword evidence="4" id="KW-0067">ATP-binding</keyword>
<proteinExistence type="predicted"/>
<dbReference type="SMART" id="SM00490">
    <property type="entry name" value="HELICc"/>
    <property type="match status" value="1"/>
</dbReference>
<comment type="subcellular location">
    <subcellularLocation>
        <location evidence="1">Nucleus</location>
    </subcellularLocation>
</comment>
<evidence type="ECO:0000256" key="6">
    <source>
        <dbReference type="SAM" id="MobiDB-lite"/>
    </source>
</evidence>
<dbReference type="Gene3D" id="3.40.50.10810">
    <property type="entry name" value="Tandem AAA-ATPase domain"/>
    <property type="match status" value="1"/>
</dbReference>
<keyword evidence="10" id="KW-1185">Reference proteome</keyword>
<dbReference type="AlphaFoldDB" id="A0A6A6NSC0"/>
<evidence type="ECO:0000256" key="5">
    <source>
        <dbReference type="ARBA" id="ARBA00023242"/>
    </source>
</evidence>
<keyword evidence="2" id="KW-0547">Nucleotide-binding</keyword>
<dbReference type="PANTHER" id="PTHR45629">
    <property type="entry name" value="SNF2/RAD54 FAMILY MEMBER"/>
    <property type="match status" value="1"/>
</dbReference>
<dbReference type="PROSITE" id="PS51194">
    <property type="entry name" value="HELICASE_CTER"/>
    <property type="match status" value="1"/>
</dbReference>
<dbReference type="InterPro" id="IPR049730">
    <property type="entry name" value="SNF2/RAD54-like_C"/>
</dbReference>
<dbReference type="InterPro" id="IPR050496">
    <property type="entry name" value="SNF2_RAD54_helicase_repair"/>
</dbReference>
<dbReference type="InterPro" id="IPR000330">
    <property type="entry name" value="SNF2_N"/>
</dbReference>
<organism evidence="9 10">
    <name type="scientific">Lineolata rhizophorae</name>
    <dbReference type="NCBI Taxonomy" id="578093"/>
    <lineage>
        <taxon>Eukaryota</taxon>
        <taxon>Fungi</taxon>
        <taxon>Dikarya</taxon>
        <taxon>Ascomycota</taxon>
        <taxon>Pezizomycotina</taxon>
        <taxon>Dothideomycetes</taxon>
        <taxon>Dothideomycetes incertae sedis</taxon>
        <taxon>Lineolatales</taxon>
        <taxon>Lineolataceae</taxon>
        <taxon>Lineolata</taxon>
    </lineage>
</organism>
<evidence type="ECO:0000256" key="4">
    <source>
        <dbReference type="ARBA" id="ARBA00022840"/>
    </source>
</evidence>
<feature type="compositionally biased region" description="Basic residues" evidence="6">
    <location>
        <begin position="76"/>
        <end position="88"/>
    </location>
</feature>
<feature type="domain" description="Helicase ATP-binding" evidence="7">
    <location>
        <begin position="229"/>
        <end position="410"/>
    </location>
</feature>
<dbReference type="InterPro" id="IPR038718">
    <property type="entry name" value="SNF2-like_sf"/>
</dbReference>
<dbReference type="FunFam" id="3.40.50.10810:FF:000019">
    <property type="entry name" value="DNA excision repair protein ERCC-6-like 2 isoform X1"/>
    <property type="match status" value="1"/>
</dbReference>
<keyword evidence="3 9" id="KW-0378">Hydrolase</keyword>